<dbReference type="InterPro" id="IPR013144">
    <property type="entry name" value="CRA_dom"/>
</dbReference>
<dbReference type="InterPro" id="IPR006595">
    <property type="entry name" value="CTLH_C"/>
</dbReference>
<reference evidence="2 3" key="1">
    <citation type="journal article" date="2018" name="Genome Biol. Evol.">
        <title>Multiple Roots of Fruiting Body Formation in Amoebozoa.</title>
        <authorList>
            <person name="Hillmann F."/>
            <person name="Forbes G."/>
            <person name="Novohradska S."/>
            <person name="Ferling I."/>
            <person name="Riege K."/>
            <person name="Groth M."/>
            <person name="Westermann M."/>
            <person name="Marz M."/>
            <person name="Spaller T."/>
            <person name="Winckler T."/>
            <person name="Schaap P."/>
            <person name="Glockner G."/>
        </authorList>
    </citation>
    <scope>NUCLEOTIDE SEQUENCE [LARGE SCALE GENOMIC DNA]</scope>
    <source>
        <strain evidence="2 3">Jena</strain>
    </source>
</reference>
<dbReference type="FunCoup" id="A0A2P6NPS3">
    <property type="interactions" value="794"/>
</dbReference>
<dbReference type="STRING" id="1890364.A0A2P6NPS3"/>
<dbReference type="EMBL" id="MDYQ01000038">
    <property type="protein sequence ID" value="PRP85898.1"/>
    <property type="molecule type" value="Genomic_DNA"/>
</dbReference>
<dbReference type="InterPro" id="IPR050618">
    <property type="entry name" value="Ubq-SigPath_Reg"/>
</dbReference>
<feature type="domain" description="CTLH" evidence="1">
    <location>
        <begin position="87"/>
        <end position="144"/>
    </location>
</feature>
<evidence type="ECO:0000313" key="2">
    <source>
        <dbReference type="EMBL" id="PRP85898.1"/>
    </source>
</evidence>
<dbReference type="SMART" id="SM00757">
    <property type="entry name" value="CRA"/>
    <property type="match status" value="1"/>
</dbReference>
<dbReference type="PROSITE" id="PS50897">
    <property type="entry name" value="CTLH"/>
    <property type="match status" value="1"/>
</dbReference>
<dbReference type="SMART" id="SM00668">
    <property type="entry name" value="CTLH"/>
    <property type="match status" value="1"/>
</dbReference>
<keyword evidence="3" id="KW-1185">Reference proteome</keyword>
<dbReference type="InParanoid" id="A0A2P6NPS3"/>
<gene>
    <name evidence="2" type="ORF">PROFUN_06172</name>
</gene>
<dbReference type="InterPro" id="IPR024964">
    <property type="entry name" value="CTLH/CRA"/>
</dbReference>
<evidence type="ECO:0000313" key="3">
    <source>
        <dbReference type="Proteomes" id="UP000241769"/>
    </source>
</evidence>
<dbReference type="Proteomes" id="UP000241769">
    <property type="component" value="Unassembled WGS sequence"/>
</dbReference>
<dbReference type="InterPro" id="IPR006594">
    <property type="entry name" value="LisH"/>
</dbReference>
<proteinExistence type="predicted"/>
<name>A0A2P6NPS3_9EUKA</name>
<dbReference type="OrthoDB" id="2415936at2759"/>
<comment type="caution">
    <text evidence="2">The sequence shown here is derived from an EMBL/GenBank/DDBJ whole genome shotgun (WGS) entry which is preliminary data.</text>
</comment>
<dbReference type="PROSITE" id="PS50896">
    <property type="entry name" value="LISH"/>
    <property type="match status" value="1"/>
</dbReference>
<accession>A0A2P6NPS3</accession>
<dbReference type="PANTHER" id="PTHR12864">
    <property type="entry name" value="RAN BINDING PROTEIN 9-RELATED"/>
    <property type="match status" value="1"/>
</dbReference>
<dbReference type="Pfam" id="PF08513">
    <property type="entry name" value="LisH"/>
    <property type="match status" value="1"/>
</dbReference>
<protein>
    <recommendedName>
        <fullName evidence="1">CTLH domain-containing protein</fullName>
    </recommendedName>
</protein>
<dbReference type="AlphaFoldDB" id="A0A2P6NPS3"/>
<organism evidence="2 3">
    <name type="scientific">Planoprotostelium fungivorum</name>
    <dbReference type="NCBI Taxonomy" id="1890364"/>
    <lineage>
        <taxon>Eukaryota</taxon>
        <taxon>Amoebozoa</taxon>
        <taxon>Evosea</taxon>
        <taxon>Variosea</taxon>
        <taxon>Cavosteliida</taxon>
        <taxon>Cavosteliaceae</taxon>
        <taxon>Planoprotostelium</taxon>
    </lineage>
</organism>
<sequence>MEELIVRLMARNNSYQESSSTHSAAPPTLRFQEKQEVSIDNWMNKLKDADVSRQHLNQLIMNYFMIEGYKEAAQNFQQESAAVDLETISERVNIRNLMESGRVEEAVECTNDMNPEILDTNSALFFHIQQQRLIELIRENRTMDALQFAQQQLAAQGEENPEFLEELEKTMALLAFDDHTSTPLSHLMSLRQRIKIASELNAAILLSQKQDKDPKLPFLIKMTKWSQETLGDKHGRM</sequence>
<dbReference type="SMART" id="SM00667">
    <property type="entry name" value="LisH"/>
    <property type="match status" value="1"/>
</dbReference>
<dbReference type="Pfam" id="PF10607">
    <property type="entry name" value="CTLH"/>
    <property type="match status" value="1"/>
</dbReference>
<evidence type="ECO:0000259" key="1">
    <source>
        <dbReference type="PROSITE" id="PS50897"/>
    </source>
</evidence>